<dbReference type="InterPro" id="IPR005814">
    <property type="entry name" value="Aminotrans_3"/>
</dbReference>
<keyword evidence="4 5" id="KW-0663">Pyridoxal phosphate</keyword>
<gene>
    <name evidence="6" type="ORF">GCM10008927_28240</name>
</gene>
<evidence type="ECO:0000256" key="3">
    <source>
        <dbReference type="ARBA" id="ARBA00022679"/>
    </source>
</evidence>
<dbReference type="InterPro" id="IPR015421">
    <property type="entry name" value="PyrdxlP-dep_Trfase_major"/>
</dbReference>
<dbReference type="CDD" id="cd00610">
    <property type="entry name" value="OAT_like"/>
    <property type="match status" value="1"/>
</dbReference>
<dbReference type="PANTHER" id="PTHR42684:SF3">
    <property type="entry name" value="ADENOSYLMETHIONINE-8-AMINO-7-OXONONANOATE AMINOTRANSFERASE"/>
    <property type="match status" value="1"/>
</dbReference>
<evidence type="ECO:0000256" key="2">
    <source>
        <dbReference type="ARBA" id="ARBA00022576"/>
    </source>
</evidence>
<protein>
    <submittedName>
        <fullName evidence="6">Aspartate aminotransferase family protein</fullName>
    </submittedName>
</protein>
<dbReference type="Gene3D" id="3.90.1150.10">
    <property type="entry name" value="Aspartate Aminotransferase, domain 1"/>
    <property type="match status" value="1"/>
</dbReference>
<dbReference type="Proteomes" id="UP000634455">
    <property type="component" value="Unassembled WGS sequence"/>
</dbReference>
<evidence type="ECO:0000313" key="6">
    <source>
        <dbReference type="EMBL" id="GHA61146.1"/>
    </source>
</evidence>
<dbReference type="SUPFAM" id="SSF53383">
    <property type="entry name" value="PLP-dependent transferases"/>
    <property type="match status" value="1"/>
</dbReference>
<dbReference type="InterPro" id="IPR049704">
    <property type="entry name" value="Aminotrans_3_PPA_site"/>
</dbReference>
<evidence type="ECO:0000256" key="1">
    <source>
        <dbReference type="ARBA" id="ARBA00001933"/>
    </source>
</evidence>
<keyword evidence="2 6" id="KW-0032">Aminotransferase</keyword>
<evidence type="ECO:0000313" key="7">
    <source>
        <dbReference type="Proteomes" id="UP000634455"/>
    </source>
</evidence>
<reference evidence="7" key="1">
    <citation type="journal article" date="2019" name="Int. J. Syst. Evol. Microbiol.">
        <title>The Global Catalogue of Microorganisms (GCM) 10K type strain sequencing project: providing services to taxonomists for standard genome sequencing and annotation.</title>
        <authorList>
            <consortium name="The Broad Institute Genomics Platform"/>
            <consortium name="The Broad Institute Genome Sequencing Center for Infectious Disease"/>
            <person name="Wu L."/>
            <person name="Ma J."/>
        </authorList>
    </citation>
    <scope>NUCLEOTIDE SEQUENCE [LARGE SCALE GENOMIC DNA]</scope>
    <source>
        <strain evidence="7">KCTC 32465</strain>
    </source>
</reference>
<comment type="cofactor">
    <cofactor evidence="1">
        <name>pyridoxal 5'-phosphate</name>
        <dbReference type="ChEBI" id="CHEBI:597326"/>
    </cofactor>
</comment>
<keyword evidence="7" id="KW-1185">Reference proteome</keyword>
<dbReference type="NCBIfam" id="NF004767">
    <property type="entry name" value="PRK06105.1"/>
    <property type="match status" value="1"/>
</dbReference>
<dbReference type="InterPro" id="IPR015422">
    <property type="entry name" value="PyrdxlP-dep_Trfase_small"/>
</dbReference>
<dbReference type="Pfam" id="PF00202">
    <property type="entry name" value="Aminotran_3"/>
    <property type="match status" value="1"/>
</dbReference>
<evidence type="ECO:0000256" key="4">
    <source>
        <dbReference type="ARBA" id="ARBA00022898"/>
    </source>
</evidence>
<dbReference type="EMBL" id="BMZF01000011">
    <property type="protein sequence ID" value="GHA61146.1"/>
    <property type="molecule type" value="Genomic_DNA"/>
</dbReference>
<organism evidence="6 7">
    <name type="scientific">Paramylibacter ulvae</name>
    <dbReference type="NCBI Taxonomy" id="1651968"/>
    <lineage>
        <taxon>Bacteria</taxon>
        <taxon>Pseudomonadati</taxon>
        <taxon>Pseudomonadota</taxon>
        <taxon>Alphaproteobacteria</taxon>
        <taxon>Rhodobacterales</taxon>
        <taxon>Paracoccaceae</taxon>
        <taxon>Paramylibacter</taxon>
    </lineage>
</organism>
<dbReference type="PANTHER" id="PTHR42684">
    <property type="entry name" value="ADENOSYLMETHIONINE-8-AMINO-7-OXONONANOATE AMINOTRANSFERASE"/>
    <property type="match status" value="1"/>
</dbReference>
<dbReference type="InterPro" id="IPR015424">
    <property type="entry name" value="PyrdxlP-dep_Trfase"/>
</dbReference>
<dbReference type="PROSITE" id="PS00600">
    <property type="entry name" value="AA_TRANSFER_CLASS_3"/>
    <property type="match status" value="1"/>
</dbReference>
<dbReference type="GO" id="GO:0008483">
    <property type="term" value="F:transaminase activity"/>
    <property type="evidence" value="ECO:0007669"/>
    <property type="project" value="UniProtKB-KW"/>
</dbReference>
<comment type="similarity">
    <text evidence="5">Belongs to the class-III pyridoxal-phosphate-dependent aminotransferase family.</text>
</comment>
<evidence type="ECO:0000256" key="5">
    <source>
        <dbReference type="RuleBase" id="RU003560"/>
    </source>
</evidence>
<name>A0ABQ3D7T2_9RHOB</name>
<comment type="caution">
    <text evidence="6">The sequence shown here is derived from an EMBL/GenBank/DDBJ whole genome shotgun (WGS) entry which is preliminary data.</text>
</comment>
<keyword evidence="3" id="KW-0808">Transferase</keyword>
<proteinExistence type="inferred from homology"/>
<dbReference type="Gene3D" id="3.40.640.10">
    <property type="entry name" value="Type I PLP-dependent aspartate aminotransferase-like (Major domain)"/>
    <property type="match status" value="1"/>
</dbReference>
<accession>A0ABQ3D7T2</accession>
<dbReference type="PIRSF" id="PIRSF000521">
    <property type="entry name" value="Transaminase_4ab_Lys_Orn"/>
    <property type="match status" value="1"/>
</dbReference>
<dbReference type="RefSeq" id="WP_189641390.1">
    <property type="nucleotide sequence ID" value="NZ_BMZF01000011.1"/>
</dbReference>
<sequence length="461" mass="50293">MTIRPNSIEARDTAFHLHGYTNPATHLEIGPLVIERGDGVHVFDNQGNKYIEAMAGLWSAALGFSESRLVDAATKQMQQLPYYHSFAHRGHTPAAELADTLVNMAPGNMSKAFFTNSGSEAIDTAIKLIWYRSNALGKPEKKKILVRNRAYHGVTVAAAALTGLPANHASFDQIVPTLRLTCPHYWREGLDGETEEQFTNRLVEELENMILAEGPETIAAFFGEPVLGAGGVVTPPKGYWAAVQKILKKYDILLVADEVICGFGRTGQMFGCNTYDITPDMMTLSKQLSSSYMPSSALLMNEHVFEPLMNEANKIGTLGHGYTGSGHPVACAVANETIRIIREDNLVEHAANMGEYLRAGLNNLSDHPLVGEVRGVGLIAAVELVTNKESKTALEKVGQLGLQTNALAIENGFFSRPMMDAMAFCPPLIIQKTEIDDLLGRFEKTLDQSLAQLQKDGHEIG</sequence>